<dbReference type="AlphaFoldDB" id="A0A9D2UJ97"/>
<dbReference type="PROSITE" id="PS51841">
    <property type="entry name" value="LTD"/>
    <property type="match status" value="1"/>
</dbReference>
<dbReference type="EMBL" id="DWUP01000165">
    <property type="protein sequence ID" value="HJD53473.1"/>
    <property type="molecule type" value="Genomic_DNA"/>
</dbReference>
<keyword evidence="4 6" id="KW-1133">Transmembrane helix</keyword>
<dbReference type="Pfam" id="PF00932">
    <property type="entry name" value="LTD"/>
    <property type="match status" value="1"/>
</dbReference>
<gene>
    <name evidence="9" type="ORF">IAA93_07105</name>
</gene>
<evidence type="ECO:0000256" key="7">
    <source>
        <dbReference type="SAM" id="SignalP"/>
    </source>
</evidence>
<evidence type="ECO:0000256" key="5">
    <source>
        <dbReference type="ARBA" id="ARBA00023136"/>
    </source>
</evidence>
<evidence type="ECO:0000256" key="6">
    <source>
        <dbReference type="SAM" id="Phobius"/>
    </source>
</evidence>
<dbReference type="InterPro" id="IPR005899">
    <property type="entry name" value="Na_pump_deCOase"/>
</dbReference>
<evidence type="ECO:0000256" key="2">
    <source>
        <dbReference type="ARBA" id="ARBA00022475"/>
    </source>
</evidence>
<dbReference type="InterPro" id="IPR036415">
    <property type="entry name" value="Lamin_tail_dom_sf"/>
</dbReference>
<comment type="subcellular location">
    <subcellularLocation>
        <location evidence="1">Cell membrane</location>
    </subcellularLocation>
</comment>
<sequence>MNKKRLGLLVIFAAAFTCGMLAQSATSLKINEVLISNSSNYQDDYGIHNAWIEIFNTSYASVDLKGCYLTNDKNNPKKYPIPKGDELTKIGPRQHALFWADDKPERGTFHINFNLDPAKDNYIALYDANGETLIDEVTIPANTLGIDQSYARAADGGNVWEVRGINGKHVTPKANNVTLDKNEKVEKFKEHDGSGSGMSLTAMSVVFVALILLYFCFKLVGCLSKRLMRKKEMDTKDVTSQAAAQATKPMAGKGEVYAAIAMALHEMQNDVHDVEKTVMTITKTRQSYSPWSSKILTLRQIPNRNH</sequence>
<dbReference type="GO" id="GO:0036376">
    <property type="term" value="P:sodium ion export across plasma membrane"/>
    <property type="evidence" value="ECO:0007669"/>
    <property type="project" value="InterPro"/>
</dbReference>
<dbReference type="SUPFAM" id="SSF74853">
    <property type="entry name" value="Lamin A/C globular tail domain"/>
    <property type="match status" value="1"/>
</dbReference>
<reference evidence="9" key="1">
    <citation type="journal article" date="2021" name="PeerJ">
        <title>Extensive microbial diversity within the chicken gut microbiome revealed by metagenomics and culture.</title>
        <authorList>
            <person name="Gilroy R."/>
            <person name="Ravi A."/>
            <person name="Getino M."/>
            <person name="Pursley I."/>
            <person name="Horton D.L."/>
            <person name="Alikhan N.F."/>
            <person name="Baker D."/>
            <person name="Gharbi K."/>
            <person name="Hall N."/>
            <person name="Watson M."/>
            <person name="Adriaenssens E.M."/>
            <person name="Foster-Nyarko E."/>
            <person name="Jarju S."/>
            <person name="Secka A."/>
            <person name="Antonio M."/>
            <person name="Oren A."/>
            <person name="Chaudhuri R.R."/>
            <person name="La Ragione R."/>
            <person name="Hildebrand F."/>
            <person name="Pallen M.J."/>
        </authorList>
    </citation>
    <scope>NUCLEOTIDE SEQUENCE</scope>
    <source>
        <strain evidence="9">MalCec1-1739</strain>
    </source>
</reference>
<keyword evidence="5 6" id="KW-0472">Membrane</keyword>
<dbReference type="Pfam" id="PF04277">
    <property type="entry name" value="OAD_gamma"/>
    <property type="match status" value="1"/>
</dbReference>
<evidence type="ECO:0000313" key="9">
    <source>
        <dbReference type="EMBL" id="HJD53473.1"/>
    </source>
</evidence>
<protein>
    <submittedName>
        <fullName evidence="9">Lamin tail domain-containing protein</fullName>
    </submittedName>
</protein>
<feature type="transmembrane region" description="Helical" evidence="6">
    <location>
        <begin position="200"/>
        <end position="223"/>
    </location>
</feature>
<dbReference type="InterPro" id="IPR001322">
    <property type="entry name" value="Lamin_tail_dom"/>
</dbReference>
<evidence type="ECO:0000256" key="4">
    <source>
        <dbReference type="ARBA" id="ARBA00022989"/>
    </source>
</evidence>
<feature type="domain" description="LTD" evidence="8">
    <location>
        <begin position="16"/>
        <end position="141"/>
    </location>
</feature>
<feature type="chain" id="PRO_5039373785" evidence="7">
    <location>
        <begin position="23"/>
        <end position="306"/>
    </location>
</feature>
<evidence type="ECO:0000259" key="8">
    <source>
        <dbReference type="PROSITE" id="PS51841"/>
    </source>
</evidence>
<comment type="caution">
    <text evidence="9">The sequence shown here is derived from an EMBL/GenBank/DDBJ whole genome shotgun (WGS) entry which is preliminary data.</text>
</comment>
<evidence type="ECO:0000256" key="3">
    <source>
        <dbReference type="ARBA" id="ARBA00022692"/>
    </source>
</evidence>
<keyword evidence="2" id="KW-1003">Cell membrane</keyword>
<feature type="signal peptide" evidence="7">
    <location>
        <begin position="1"/>
        <end position="22"/>
    </location>
</feature>
<name>A0A9D2UJ97_9BACT</name>
<dbReference type="Gene3D" id="2.60.40.1260">
    <property type="entry name" value="Lamin Tail domain"/>
    <property type="match status" value="1"/>
</dbReference>
<dbReference type="GO" id="GO:0015081">
    <property type="term" value="F:sodium ion transmembrane transporter activity"/>
    <property type="evidence" value="ECO:0007669"/>
    <property type="project" value="InterPro"/>
</dbReference>
<dbReference type="Proteomes" id="UP000787625">
    <property type="component" value="Unassembled WGS sequence"/>
</dbReference>
<accession>A0A9D2UJ97</accession>
<reference evidence="9" key="2">
    <citation type="submission" date="2021-04" db="EMBL/GenBank/DDBJ databases">
        <authorList>
            <person name="Gilroy R."/>
        </authorList>
    </citation>
    <scope>NUCLEOTIDE SEQUENCE</scope>
    <source>
        <strain evidence="9">MalCec1-1739</strain>
    </source>
</reference>
<keyword evidence="3 6" id="KW-0812">Transmembrane</keyword>
<keyword evidence="7" id="KW-0732">Signal</keyword>
<organism evidence="9 10">
    <name type="scientific">Candidatus Avibacteroides avistercoris</name>
    <dbReference type="NCBI Taxonomy" id="2840690"/>
    <lineage>
        <taxon>Bacteria</taxon>
        <taxon>Pseudomonadati</taxon>
        <taxon>Bacteroidota</taxon>
        <taxon>Bacteroidia</taxon>
        <taxon>Bacteroidales</taxon>
        <taxon>Bacteroidaceae</taxon>
        <taxon>Bacteroidaceae incertae sedis</taxon>
        <taxon>Candidatus Avibacteroides</taxon>
    </lineage>
</organism>
<evidence type="ECO:0000313" key="10">
    <source>
        <dbReference type="Proteomes" id="UP000787625"/>
    </source>
</evidence>
<evidence type="ECO:0000256" key="1">
    <source>
        <dbReference type="ARBA" id="ARBA00004236"/>
    </source>
</evidence>
<proteinExistence type="predicted"/>
<dbReference type="GO" id="GO:0005886">
    <property type="term" value="C:plasma membrane"/>
    <property type="evidence" value="ECO:0007669"/>
    <property type="project" value="UniProtKB-SubCell"/>
</dbReference>